<dbReference type="PANTHER" id="PTHR37848">
    <property type="entry name" value="EXPRESSED PROTEIN"/>
    <property type="match status" value="1"/>
</dbReference>
<feature type="transmembrane region" description="Helical" evidence="2">
    <location>
        <begin position="393"/>
        <end position="410"/>
    </location>
</feature>
<evidence type="ECO:0000256" key="2">
    <source>
        <dbReference type="SAM" id="Phobius"/>
    </source>
</evidence>
<evidence type="ECO:0000313" key="3">
    <source>
        <dbReference type="EMBL" id="TEB35096.1"/>
    </source>
</evidence>
<proteinExistence type="predicted"/>
<gene>
    <name evidence="3" type="ORF">FA13DRAFT_1440666</name>
</gene>
<feature type="compositionally biased region" description="Low complexity" evidence="1">
    <location>
        <begin position="43"/>
        <end position="52"/>
    </location>
</feature>
<dbReference type="PANTHER" id="PTHR37848:SF1">
    <property type="entry name" value="SUN DOMAIN-CONTAINING PROTEIN"/>
    <property type="match status" value="1"/>
</dbReference>
<dbReference type="AlphaFoldDB" id="A0A4Y7TLP1"/>
<evidence type="ECO:0000313" key="4">
    <source>
        <dbReference type="Proteomes" id="UP000298030"/>
    </source>
</evidence>
<feature type="region of interest" description="Disordered" evidence="1">
    <location>
        <begin position="499"/>
        <end position="518"/>
    </location>
</feature>
<feature type="region of interest" description="Disordered" evidence="1">
    <location>
        <begin position="1"/>
        <end position="102"/>
    </location>
</feature>
<keyword evidence="2" id="KW-0472">Membrane</keyword>
<dbReference type="OrthoDB" id="203796at2759"/>
<sequence>MITLPKDEEARAESQRGRFSPSSPSSSRSIPFRSGDSDDHTGTDGLLGDVDSPNVWISGARGAGEGSSSSNPHHPLLHHPSASGDAPGRRTSLTYTYPDHPPPSFAPYQAEYFEVGNEDICSHDPHLNSDGEALYRFILARAQRPPFLRVNIAGTHTEHKTRWVTRTESDGRSRQELENYSETVTDFTFCIDIKPVVYTTRASDGGVGGEIPIEPVHWSVADHIPAFRGKMVKEMEETKVPALGATRREKRKCTRKERKARERWQDEAEGKGLPPWCEEREVDYEGVTSLALSGSNTNPWVESLAEVERHPLRSSRTIRQWADDYCASPKKLKEFVYIQELYGWNIQQIESAIRTTVLATPYNGNLDISFTKYRSRIYIRPDNSLSRMPSHKWIKFISIILLIYPFIWLFKRFHSRGGGRWKVCGGAYPLKRWVPLEQADEGLDGGFNADLPAYSAHAPAYHDLPTAGRSGILSELPRLAMSMPTPAAAGTFDQHPFAAPSMSRTRSSSSRVMQTASGPKKLLGLREGEWFKRWEHTITRAVLVRYQSHEPLHEPGTATESVLQLDGY</sequence>
<comment type="caution">
    <text evidence="3">The sequence shown here is derived from an EMBL/GenBank/DDBJ whole genome shotgun (WGS) entry which is preliminary data.</text>
</comment>
<dbReference type="EMBL" id="QPFP01000008">
    <property type="protein sequence ID" value="TEB35096.1"/>
    <property type="molecule type" value="Genomic_DNA"/>
</dbReference>
<keyword evidence="4" id="KW-1185">Reference proteome</keyword>
<feature type="compositionally biased region" description="Low complexity" evidence="1">
    <location>
        <begin position="66"/>
        <end position="83"/>
    </location>
</feature>
<name>A0A4Y7TLP1_COPMI</name>
<evidence type="ECO:0000256" key="1">
    <source>
        <dbReference type="SAM" id="MobiDB-lite"/>
    </source>
</evidence>
<feature type="compositionally biased region" description="Low complexity" evidence="1">
    <location>
        <begin position="501"/>
        <end position="511"/>
    </location>
</feature>
<feature type="compositionally biased region" description="Basic and acidic residues" evidence="1">
    <location>
        <begin position="1"/>
        <end position="16"/>
    </location>
</feature>
<organism evidence="3 4">
    <name type="scientific">Coprinellus micaceus</name>
    <name type="common">Glistening ink-cap mushroom</name>
    <name type="synonym">Coprinus micaceus</name>
    <dbReference type="NCBI Taxonomy" id="71717"/>
    <lineage>
        <taxon>Eukaryota</taxon>
        <taxon>Fungi</taxon>
        <taxon>Dikarya</taxon>
        <taxon>Basidiomycota</taxon>
        <taxon>Agaricomycotina</taxon>
        <taxon>Agaricomycetes</taxon>
        <taxon>Agaricomycetidae</taxon>
        <taxon>Agaricales</taxon>
        <taxon>Agaricineae</taxon>
        <taxon>Psathyrellaceae</taxon>
        <taxon>Coprinellus</taxon>
    </lineage>
</organism>
<accession>A0A4Y7TLP1</accession>
<keyword evidence="2" id="KW-1133">Transmembrane helix</keyword>
<keyword evidence="2" id="KW-0812">Transmembrane</keyword>
<dbReference type="Proteomes" id="UP000298030">
    <property type="component" value="Unassembled WGS sequence"/>
</dbReference>
<protein>
    <submittedName>
        <fullName evidence="3">Uncharacterized protein</fullName>
    </submittedName>
</protein>
<feature type="compositionally biased region" description="Low complexity" evidence="1">
    <location>
        <begin position="17"/>
        <end position="34"/>
    </location>
</feature>
<reference evidence="3 4" key="1">
    <citation type="journal article" date="2019" name="Nat. Ecol. Evol.">
        <title>Megaphylogeny resolves global patterns of mushroom evolution.</title>
        <authorList>
            <person name="Varga T."/>
            <person name="Krizsan K."/>
            <person name="Foldi C."/>
            <person name="Dima B."/>
            <person name="Sanchez-Garcia M."/>
            <person name="Sanchez-Ramirez S."/>
            <person name="Szollosi G.J."/>
            <person name="Szarkandi J.G."/>
            <person name="Papp V."/>
            <person name="Albert L."/>
            <person name="Andreopoulos W."/>
            <person name="Angelini C."/>
            <person name="Antonin V."/>
            <person name="Barry K.W."/>
            <person name="Bougher N.L."/>
            <person name="Buchanan P."/>
            <person name="Buyck B."/>
            <person name="Bense V."/>
            <person name="Catcheside P."/>
            <person name="Chovatia M."/>
            <person name="Cooper J."/>
            <person name="Damon W."/>
            <person name="Desjardin D."/>
            <person name="Finy P."/>
            <person name="Geml J."/>
            <person name="Haridas S."/>
            <person name="Hughes K."/>
            <person name="Justo A."/>
            <person name="Karasinski D."/>
            <person name="Kautmanova I."/>
            <person name="Kiss B."/>
            <person name="Kocsube S."/>
            <person name="Kotiranta H."/>
            <person name="LaButti K.M."/>
            <person name="Lechner B.E."/>
            <person name="Liimatainen K."/>
            <person name="Lipzen A."/>
            <person name="Lukacs Z."/>
            <person name="Mihaltcheva S."/>
            <person name="Morgado L.N."/>
            <person name="Niskanen T."/>
            <person name="Noordeloos M.E."/>
            <person name="Ohm R.A."/>
            <person name="Ortiz-Santana B."/>
            <person name="Ovrebo C."/>
            <person name="Racz N."/>
            <person name="Riley R."/>
            <person name="Savchenko A."/>
            <person name="Shiryaev A."/>
            <person name="Soop K."/>
            <person name="Spirin V."/>
            <person name="Szebenyi C."/>
            <person name="Tomsovsky M."/>
            <person name="Tulloss R.E."/>
            <person name="Uehling J."/>
            <person name="Grigoriev I.V."/>
            <person name="Vagvolgyi C."/>
            <person name="Papp T."/>
            <person name="Martin F.M."/>
            <person name="Miettinen O."/>
            <person name="Hibbett D.S."/>
            <person name="Nagy L.G."/>
        </authorList>
    </citation>
    <scope>NUCLEOTIDE SEQUENCE [LARGE SCALE GENOMIC DNA]</scope>
    <source>
        <strain evidence="3 4">FP101781</strain>
    </source>
</reference>